<dbReference type="AlphaFoldDB" id="A0A9J6FFI7"/>
<evidence type="ECO:0000256" key="3">
    <source>
        <dbReference type="ARBA" id="ARBA00023295"/>
    </source>
</evidence>
<comment type="similarity">
    <text evidence="5">Belongs to the glycosyl hydrolase 18 family.</text>
</comment>
<evidence type="ECO:0000256" key="5">
    <source>
        <dbReference type="RuleBase" id="RU004453"/>
    </source>
</evidence>
<dbReference type="InterPro" id="IPR017853">
    <property type="entry name" value="GH"/>
</dbReference>
<dbReference type="InterPro" id="IPR050314">
    <property type="entry name" value="Glycosyl_Hydrlase_18"/>
</dbReference>
<evidence type="ECO:0000256" key="4">
    <source>
        <dbReference type="RuleBase" id="RU000489"/>
    </source>
</evidence>
<dbReference type="PANTHER" id="PTHR11177:SF403">
    <property type="entry name" value="CHITINASE 2-RELATED"/>
    <property type="match status" value="1"/>
</dbReference>
<dbReference type="GO" id="GO:0005576">
    <property type="term" value="C:extracellular region"/>
    <property type="evidence" value="ECO:0007669"/>
    <property type="project" value="TreeGrafter"/>
</dbReference>
<evidence type="ECO:0000256" key="2">
    <source>
        <dbReference type="ARBA" id="ARBA00023157"/>
    </source>
</evidence>
<dbReference type="SUPFAM" id="SSF51445">
    <property type="entry name" value="(Trans)glycosidases"/>
    <property type="match status" value="1"/>
</dbReference>
<evidence type="ECO:0000313" key="8">
    <source>
        <dbReference type="Proteomes" id="UP000821853"/>
    </source>
</evidence>
<dbReference type="VEuPathDB" id="VectorBase:HLOH_045328"/>
<dbReference type="FunFam" id="3.10.50.10:FF:000001">
    <property type="entry name" value="Chitinase 3-like 1"/>
    <property type="match status" value="1"/>
</dbReference>
<dbReference type="GO" id="GO:0004568">
    <property type="term" value="F:chitinase activity"/>
    <property type="evidence" value="ECO:0007669"/>
    <property type="project" value="UniProtKB-ARBA"/>
</dbReference>
<dbReference type="EMBL" id="JABSTR010000003">
    <property type="protein sequence ID" value="KAH9365086.1"/>
    <property type="molecule type" value="Genomic_DNA"/>
</dbReference>
<evidence type="ECO:0000256" key="1">
    <source>
        <dbReference type="ARBA" id="ARBA00022801"/>
    </source>
</evidence>
<dbReference type="Proteomes" id="UP000821853">
    <property type="component" value="Unassembled WGS sequence"/>
</dbReference>
<dbReference type="PROSITE" id="PS01095">
    <property type="entry name" value="GH18_1"/>
    <property type="match status" value="1"/>
</dbReference>
<comment type="caution">
    <text evidence="7">The sequence shown here is derived from an EMBL/GenBank/DDBJ whole genome shotgun (WGS) entry which is preliminary data.</text>
</comment>
<dbReference type="OMA" id="SYPESKY"/>
<dbReference type="PROSITE" id="PS51910">
    <property type="entry name" value="GH18_2"/>
    <property type="match status" value="1"/>
</dbReference>
<dbReference type="OrthoDB" id="6430753at2759"/>
<protein>
    <recommendedName>
        <fullName evidence="6">GH18 domain-containing protein</fullName>
    </recommendedName>
</protein>
<proteinExistence type="inferred from homology"/>
<evidence type="ECO:0000313" key="7">
    <source>
        <dbReference type="EMBL" id="KAH9365086.1"/>
    </source>
</evidence>
<keyword evidence="8" id="KW-1185">Reference proteome</keyword>
<feature type="domain" description="GH18" evidence="6">
    <location>
        <begin position="1"/>
        <end position="361"/>
    </location>
</feature>
<reference evidence="7 8" key="1">
    <citation type="journal article" date="2020" name="Cell">
        <title>Large-Scale Comparative Analyses of Tick Genomes Elucidate Their Genetic Diversity and Vector Capacities.</title>
        <authorList>
            <consortium name="Tick Genome and Microbiome Consortium (TIGMIC)"/>
            <person name="Jia N."/>
            <person name="Wang J."/>
            <person name="Shi W."/>
            <person name="Du L."/>
            <person name="Sun Y."/>
            <person name="Zhan W."/>
            <person name="Jiang J.F."/>
            <person name="Wang Q."/>
            <person name="Zhang B."/>
            <person name="Ji P."/>
            <person name="Bell-Sakyi L."/>
            <person name="Cui X.M."/>
            <person name="Yuan T.T."/>
            <person name="Jiang B.G."/>
            <person name="Yang W.F."/>
            <person name="Lam T.T."/>
            <person name="Chang Q.C."/>
            <person name="Ding S.J."/>
            <person name="Wang X.J."/>
            <person name="Zhu J.G."/>
            <person name="Ruan X.D."/>
            <person name="Zhao L."/>
            <person name="Wei J.T."/>
            <person name="Ye R.Z."/>
            <person name="Que T.C."/>
            <person name="Du C.H."/>
            <person name="Zhou Y.H."/>
            <person name="Cheng J.X."/>
            <person name="Dai P.F."/>
            <person name="Guo W.B."/>
            <person name="Han X.H."/>
            <person name="Huang E.J."/>
            <person name="Li L.F."/>
            <person name="Wei W."/>
            <person name="Gao Y.C."/>
            <person name="Liu J.Z."/>
            <person name="Shao H.Z."/>
            <person name="Wang X."/>
            <person name="Wang C.C."/>
            <person name="Yang T.C."/>
            <person name="Huo Q.B."/>
            <person name="Li W."/>
            <person name="Chen H.Y."/>
            <person name="Chen S.E."/>
            <person name="Zhou L.G."/>
            <person name="Ni X.B."/>
            <person name="Tian J.H."/>
            <person name="Sheng Y."/>
            <person name="Liu T."/>
            <person name="Pan Y.S."/>
            <person name="Xia L.Y."/>
            <person name="Li J."/>
            <person name="Zhao F."/>
            <person name="Cao W.C."/>
        </authorList>
    </citation>
    <scope>NUCLEOTIDE SEQUENCE [LARGE SCALE GENOMIC DNA]</scope>
    <source>
        <strain evidence="7">HaeL-2018</strain>
    </source>
</reference>
<dbReference type="Pfam" id="PF00704">
    <property type="entry name" value="Glyco_hydro_18"/>
    <property type="match status" value="1"/>
</dbReference>
<dbReference type="Gene3D" id="3.20.20.80">
    <property type="entry name" value="Glycosidases"/>
    <property type="match status" value="1"/>
</dbReference>
<gene>
    <name evidence="7" type="ORF">HPB48_010609</name>
</gene>
<dbReference type="GO" id="GO:0008061">
    <property type="term" value="F:chitin binding"/>
    <property type="evidence" value="ECO:0007669"/>
    <property type="project" value="InterPro"/>
</dbReference>
<dbReference type="InterPro" id="IPR029070">
    <property type="entry name" value="Chitinase_insertion_sf"/>
</dbReference>
<organism evidence="7 8">
    <name type="scientific">Haemaphysalis longicornis</name>
    <name type="common">Bush tick</name>
    <dbReference type="NCBI Taxonomy" id="44386"/>
    <lineage>
        <taxon>Eukaryota</taxon>
        <taxon>Metazoa</taxon>
        <taxon>Ecdysozoa</taxon>
        <taxon>Arthropoda</taxon>
        <taxon>Chelicerata</taxon>
        <taxon>Arachnida</taxon>
        <taxon>Acari</taxon>
        <taxon>Parasitiformes</taxon>
        <taxon>Ixodida</taxon>
        <taxon>Ixodoidea</taxon>
        <taxon>Ixodidae</taxon>
        <taxon>Haemaphysalinae</taxon>
        <taxon>Haemaphysalis</taxon>
    </lineage>
</organism>
<dbReference type="Gene3D" id="3.10.50.10">
    <property type="match status" value="1"/>
</dbReference>
<keyword evidence="1 4" id="KW-0378">Hydrolase</keyword>
<dbReference type="PANTHER" id="PTHR11177">
    <property type="entry name" value="CHITINASE"/>
    <property type="match status" value="1"/>
</dbReference>
<evidence type="ECO:0000259" key="6">
    <source>
        <dbReference type="PROSITE" id="PS51910"/>
    </source>
</evidence>
<dbReference type="InterPro" id="IPR001223">
    <property type="entry name" value="Glyco_hydro18_cat"/>
</dbReference>
<dbReference type="SMART" id="SM00636">
    <property type="entry name" value="Glyco_18"/>
    <property type="match status" value="1"/>
</dbReference>
<dbReference type="GO" id="GO:0005975">
    <property type="term" value="P:carbohydrate metabolic process"/>
    <property type="evidence" value="ECO:0007669"/>
    <property type="project" value="InterPro"/>
</dbReference>
<dbReference type="InterPro" id="IPR011583">
    <property type="entry name" value="Chitinase_II/V-like_cat"/>
</dbReference>
<accession>A0A9J6FFI7</accession>
<keyword evidence="2" id="KW-1015">Disulfide bond</keyword>
<dbReference type="SUPFAM" id="SSF54556">
    <property type="entry name" value="Chitinase insertion domain"/>
    <property type="match status" value="1"/>
</dbReference>
<dbReference type="GO" id="GO:0006032">
    <property type="term" value="P:chitin catabolic process"/>
    <property type="evidence" value="ECO:0007669"/>
    <property type="project" value="UniProtKB-ARBA"/>
</dbReference>
<sequence>MYREGRGRFTPEDVDAKLCTHIIYAFASLNSSTLKIVMADPWADADNELYQRVTALKASNRRLRVLLSLGGWGDSGGSDDKYSRLAADETARRDFAQDAVIFLKKHRFDGLDLDWEYPNCASGVCPSNPPDVENFALLLKDLREAFDVFSPPLLLSTALSGNIEVIEEAYNVPEIFRHVDFASVMTYDYYGPWSSTTGHYAPFQAAMDETNPEISIEYVVNALMAMGAPASQLVLGVPFFSRSFTLANPRKNTIGAPISGAGKPGPFTDTVGLLAYYEICSAIKAGGWTQMLDPDAGVYAYSGDQWVCFDGPRSIMRKARFALRRGLAGLMAWDLSMDDFLGVCGRSNPLLNAARRALYPPSAKTAAAGSG</sequence>
<dbReference type="InterPro" id="IPR001579">
    <property type="entry name" value="Glyco_hydro_18_chit_AS"/>
</dbReference>
<name>A0A9J6FFI7_HAELO</name>
<keyword evidence="3 4" id="KW-0326">Glycosidase</keyword>